<protein>
    <submittedName>
        <fullName evidence="2">Uncharacterized protein</fullName>
    </submittedName>
</protein>
<proteinExistence type="predicted"/>
<feature type="compositionally biased region" description="Basic and acidic residues" evidence="1">
    <location>
        <begin position="8"/>
        <end position="24"/>
    </location>
</feature>
<accession>A0ABN2EZU9</accession>
<feature type="region of interest" description="Disordered" evidence="1">
    <location>
        <begin position="1"/>
        <end position="24"/>
    </location>
</feature>
<organism evidence="2 3">
    <name type="scientific">Nonomuraea maheshkhaliensis</name>
    <dbReference type="NCBI Taxonomy" id="419590"/>
    <lineage>
        <taxon>Bacteria</taxon>
        <taxon>Bacillati</taxon>
        <taxon>Actinomycetota</taxon>
        <taxon>Actinomycetes</taxon>
        <taxon>Streptosporangiales</taxon>
        <taxon>Streptosporangiaceae</taxon>
        <taxon>Nonomuraea</taxon>
    </lineage>
</organism>
<name>A0ABN2EZU9_9ACTN</name>
<dbReference type="EMBL" id="BAAAMU010000011">
    <property type="protein sequence ID" value="GAA1624308.1"/>
    <property type="molecule type" value="Genomic_DNA"/>
</dbReference>
<evidence type="ECO:0000313" key="2">
    <source>
        <dbReference type="EMBL" id="GAA1624308.1"/>
    </source>
</evidence>
<gene>
    <name evidence="2" type="ORF">GCM10009733_021220</name>
</gene>
<reference evidence="2 3" key="1">
    <citation type="journal article" date="2019" name="Int. J. Syst. Evol. Microbiol.">
        <title>The Global Catalogue of Microorganisms (GCM) 10K type strain sequencing project: providing services to taxonomists for standard genome sequencing and annotation.</title>
        <authorList>
            <consortium name="The Broad Institute Genomics Platform"/>
            <consortium name="The Broad Institute Genome Sequencing Center for Infectious Disease"/>
            <person name="Wu L."/>
            <person name="Ma J."/>
        </authorList>
    </citation>
    <scope>NUCLEOTIDE SEQUENCE [LARGE SCALE GENOMIC DNA]</scope>
    <source>
        <strain evidence="2 3">JCM 13929</strain>
    </source>
</reference>
<dbReference type="Proteomes" id="UP001500064">
    <property type="component" value="Unassembled WGS sequence"/>
</dbReference>
<comment type="caution">
    <text evidence="2">The sequence shown here is derived from an EMBL/GenBank/DDBJ whole genome shotgun (WGS) entry which is preliminary data.</text>
</comment>
<keyword evidence="3" id="KW-1185">Reference proteome</keyword>
<evidence type="ECO:0000256" key="1">
    <source>
        <dbReference type="SAM" id="MobiDB-lite"/>
    </source>
</evidence>
<dbReference type="RefSeq" id="WP_346103588.1">
    <property type="nucleotide sequence ID" value="NZ_BAAAMU010000011.1"/>
</dbReference>
<sequence>MAETQQPRGHDKPPEGISWDRLRTDEHGPCRAAGCKSGRAAATALIDGRRYPVCVEDGELIPGFTPDLLERSTT</sequence>
<evidence type="ECO:0000313" key="3">
    <source>
        <dbReference type="Proteomes" id="UP001500064"/>
    </source>
</evidence>